<evidence type="ECO:0000256" key="3">
    <source>
        <dbReference type="SAM" id="SignalP"/>
    </source>
</evidence>
<keyword evidence="3" id="KW-0732">Signal</keyword>
<accession>A0A7S1FGM0</accession>
<gene>
    <name evidence="4" type="ORF">NSCI0253_LOCUS39002</name>
</gene>
<keyword evidence="2" id="KW-0812">Transmembrane</keyword>
<feature type="region of interest" description="Disordered" evidence="1">
    <location>
        <begin position="196"/>
        <end position="215"/>
    </location>
</feature>
<proteinExistence type="predicted"/>
<dbReference type="EMBL" id="HBFQ01054866">
    <property type="protein sequence ID" value="CAD8864647.1"/>
    <property type="molecule type" value="Transcribed_RNA"/>
</dbReference>
<reference evidence="4" key="1">
    <citation type="submission" date="2021-01" db="EMBL/GenBank/DDBJ databases">
        <authorList>
            <person name="Corre E."/>
            <person name="Pelletier E."/>
            <person name="Niang G."/>
            <person name="Scheremetjew M."/>
            <person name="Finn R."/>
            <person name="Kale V."/>
            <person name="Holt S."/>
            <person name="Cochrane G."/>
            <person name="Meng A."/>
            <person name="Brown T."/>
            <person name="Cohen L."/>
        </authorList>
    </citation>
    <scope>NUCLEOTIDE SEQUENCE</scope>
</reference>
<feature type="signal peptide" evidence="3">
    <location>
        <begin position="1"/>
        <end position="19"/>
    </location>
</feature>
<evidence type="ECO:0000256" key="2">
    <source>
        <dbReference type="SAM" id="Phobius"/>
    </source>
</evidence>
<sequence length="409" mass="44496">MKGWAILTSIRLVTVFGDALYRQVNSGTGAAECQFDRPSHEFGHSLFQSIAPFAIGTTLTLELDAADFREDVVSSPRDGGDPDGALLKHGLEDSHVLSFLERVHHQLGIIGRLCVRRDLMPLLVVSGVVFTVCTWIFVLRILDSPNHPPLSWPKRGSLTSAPQDVSSSEEPSLGMHHLSHREVARAQLFQGSPVREGTIERRKQAGPMSDIRPRESVLSETRTVSALSASSVSSNLCPELVVPPNCECIVAVPLCPVPPHGLKITDLAGTFILRVVTHAAGSGGTTQGFVVQSEPGIVLARCHASPGDEPEFYVYRGNGDYFATFVLDDAQHGFRLQTVGGESLLFWGDVDTLSVNVTEATGQLIALSEMFTPEFEHVGEFYSLRVSPRTDVGLLLCCLFCVSHLRKRS</sequence>
<feature type="transmembrane region" description="Helical" evidence="2">
    <location>
        <begin position="122"/>
        <end position="142"/>
    </location>
</feature>
<organism evidence="4">
    <name type="scientific">Noctiluca scintillans</name>
    <name type="common">Sea sparkle</name>
    <name type="synonym">Red tide dinoflagellate</name>
    <dbReference type="NCBI Taxonomy" id="2966"/>
    <lineage>
        <taxon>Eukaryota</taxon>
        <taxon>Sar</taxon>
        <taxon>Alveolata</taxon>
        <taxon>Dinophyceae</taxon>
        <taxon>Noctilucales</taxon>
        <taxon>Noctilucaceae</taxon>
        <taxon>Noctiluca</taxon>
    </lineage>
</organism>
<feature type="chain" id="PRO_5031085274" evidence="3">
    <location>
        <begin position="20"/>
        <end position="409"/>
    </location>
</feature>
<keyword evidence="2" id="KW-0472">Membrane</keyword>
<keyword evidence="2" id="KW-1133">Transmembrane helix</keyword>
<name>A0A7S1FGM0_NOCSC</name>
<evidence type="ECO:0000256" key="1">
    <source>
        <dbReference type="SAM" id="MobiDB-lite"/>
    </source>
</evidence>
<dbReference type="AlphaFoldDB" id="A0A7S1FGM0"/>
<feature type="region of interest" description="Disordered" evidence="1">
    <location>
        <begin position="151"/>
        <end position="176"/>
    </location>
</feature>
<evidence type="ECO:0000313" key="4">
    <source>
        <dbReference type="EMBL" id="CAD8864647.1"/>
    </source>
</evidence>
<feature type="compositionally biased region" description="Polar residues" evidence="1">
    <location>
        <begin position="157"/>
        <end position="170"/>
    </location>
</feature>
<protein>
    <submittedName>
        <fullName evidence="4">Uncharacterized protein</fullName>
    </submittedName>
</protein>